<comment type="caution">
    <text evidence="3">The sequence shown here is derived from an EMBL/GenBank/DDBJ whole genome shotgun (WGS) entry which is preliminary data.</text>
</comment>
<dbReference type="AlphaFoldDB" id="A0A2W2F1P0"/>
<dbReference type="PANTHER" id="PTHR43329">
    <property type="entry name" value="EPOXIDE HYDROLASE"/>
    <property type="match status" value="1"/>
</dbReference>
<evidence type="ECO:0000313" key="4">
    <source>
        <dbReference type="Proteomes" id="UP000248924"/>
    </source>
</evidence>
<sequence length="290" mass="31560">MGGGRVPAGFAEQRTQVGDVAVNYVRGGNGPTLVLLHGYPQSWYMWRHVLPELGQSYEVIAPDLRGFGDSDAPSGGYDKKTLAGDVHGLLTSLGLDRDLRLVGHDIGTMVAYAYAAAHPDRISRLVLSEAPIPDESIYTFPALTAAGPAVWNFGFFSLTNGLPEQLVAGREALWVDRFTDSLMIRKGSLDATDIEEYARHLRDEAHLRASFECFRAFGQDVADNAGYRKSKLPMPVLAIGAQASLGGQVAEQVRRYADTVTGQVVEDSGHWLFEEQPAELTALLLPFLQA</sequence>
<evidence type="ECO:0000313" key="3">
    <source>
        <dbReference type="EMBL" id="PZG23199.1"/>
    </source>
</evidence>
<keyword evidence="4" id="KW-1185">Reference proteome</keyword>
<dbReference type="SUPFAM" id="SSF53474">
    <property type="entry name" value="alpha/beta-Hydrolases"/>
    <property type="match status" value="1"/>
</dbReference>
<dbReference type="GO" id="GO:0016787">
    <property type="term" value="F:hydrolase activity"/>
    <property type="evidence" value="ECO:0007669"/>
    <property type="project" value="UniProtKB-KW"/>
</dbReference>
<dbReference type="EMBL" id="POTY01000012">
    <property type="protein sequence ID" value="PZG23199.1"/>
    <property type="molecule type" value="Genomic_DNA"/>
</dbReference>
<dbReference type="PRINTS" id="PR00111">
    <property type="entry name" value="ABHYDROLASE"/>
</dbReference>
<evidence type="ECO:0000259" key="2">
    <source>
        <dbReference type="Pfam" id="PF00561"/>
    </source>
</evidence>
<gene>
    <name evidence="3" type="ORF">C1I95_03825</name>
</gene>
<evidence type="ECO:0000256" key="1">
    <source>
        <dbReference type="ARBA" id="ARBA00022801"/>
    </source>
</evidence>
<dbReference type="InterPro" id="IPR000639">
    <property type="entry name" value="Epox_hydrolase-like"/>
</dbReference>
<reference evidence="3 4" key="1">
    <citation type="submission" date="2018-01" db="EMBL/GenBank/DDBJ databases">
        <title>Draft genome sequence of Jishengella sp. NA12.</title>
        <authorList>
            <person name="Sahin N."/>
            <person name="Ay H."/>
            <person name="Saygin H."/>
        </authorList>
    </citation>
    <scope>NUCLEOTIDE SEQUENCE [LARGE SCALE GENOMIC DNA]</scope>
    <source>
        <strain evidence="3 4">NA12</strain>
    </source>
</reference>
<dbReference type="Gene3D" id="3.40.50.1820">
    <property type="entry name" value="alpha/beta hydrolase"/>
    <property type="match status" value="1"/>
</dbReference>
<protein>
    <submittedName>
        <fullName evidence="3">Alpha/beta hydrolase</fullName>
    </submittedName>
</protein>
<dbReference type="Pfam" id="PF00561">
    <property type="entry name" value="Abhydrolase_1"/>
    <property type="match status" value="1"/>
</dbReference>
<feature type="domain" description="AB hydrolase-1" evidence="2">
    <location>
        <begin position="31"/>
        <end position="276"/>
    </location>
</feature>
<dbReference type="InterPro" id="IPR000073">
    <property type="entry name" value="AB_hydrolase_1"/>
</dbReference>
<proteinExistence type="predicted"/>
<keyword evidence="1 3" id="KW-0378">Hydrolase</keyword>
<dbReference type="Proteomes" id="UP000248924">
    <property type="component" value="Unassembled WGS sequence"/>
</dbReference>
<dbReference type="OrthoDB" id="3507586at2"/>
<name>A0A2W2F1P0_9ACTN</name>
<organism evidence="3 4">
    <name type="scientific">Micromonospora craterilacus</name>
    <dbReference type="NCBI Taxonomy" id="1655439"/>
    <lineage>
        <taxon>Bacteria</taxon>
        <taxon>Bacillati</taxon>
        <taxon>Actinomycetota</taxon>
        <taxon>Actinomycetes</taxon>
        <taxon>Micromonosporales</taxon>
        <taxon>Micromonosporaceae</taxon>
        <taxon>Micromonospora</taxon>
    </lineage>
</organism>
<dbReference type="PRINTS" id="PR00412">
    <property type="entry name" value="EPOXHYDRLASE"/>
</dbReference>
<accession>A0A2W2F1P0</accession>
<dbReference type="RefSeq" id="WP_111212359.1">
    <property type="nucleotide sequence ID" value="NZ_POTY01000012.1"/>
</dbReference>
<dbReference type="InterPro" id="IPR029058">
    <property type="entry name" value="AB_hydrolase_fold"/>
</dbReference>